<reference evidence="2 3" key="1">
    <citation type="submission" date="2018-02" db="EMBL/GenBank/DDBJ databases">
        <title>Sphingobacterium KA21.</title>
        <authorList>
            <person name="Vasarhelyi B.M."/>
            <person name="Deshmukh S."/>
            <person name="Balint B."/>
            <person name="Kukolya J."/>
        </authorList>
    </citation>
    <scope>NUCLEOTIDE SEQUENCE [LARGE SCALE GENOMIC DNA]</scope>
    <source>
        <strain evidence="2 3">Ka21</strain>
    </source>
</reference>
<gene>
    <name evidence="2" type="ORF">C4F40_02380</name>
</gene>
<sequence>MDKIDQWTKELEKLKSVLEKANLDVTVKWGVEVYTYNGKNIVSYGGFKHFFTLWFYNGVFLEDKYDVLINAQEGKTKSLRQWRFTSIDEIDEKKILAYITEAILIAEKGLRVKPQKHQPVPVPWLLTEALNQDKDLNDAFKQLTSGKQKEYSIYIDEAKQEATKIGRVEKIKPLILRRIGLNDKYK</sequence>
<dbReference type="InterPro" id="IPR014922">
    <property type="entry name" value="YdhG-like"/>
</dbReference>
<proteinExistence type="predicted"/>
<name>A0ABR9T4I7_9SPHI</name>
<dbReference type="Proteomes" id="UP000618319">
    <property type="component" value="Unassembled WGS sequence"/>
</dbReference>
<dbReference type="RefSeq" id="WP_196938726.1">
    <property type="nucleotide sequence ID" value="NZ_MU158689.1"/>
</dbReference>
<evidence type="ECO:0000313" key="3">
    <source>
        <dbReference type="Proteomes" id="UP000618319"/>
    </source>
</evidence>
<feature type="domain" description="YdhG-like" evidence="1">
    <location>
        <begin position="7"/>
        <end position="103"/>
    </location>
</feature>
<dbReference type="Pfam" id="PF08818">
    <property type="entry name" value="DUF1801"/>
    <property type="match status" value="1"/>
</dbReference>
<organism evidence="2 3">
    <name type="scientific">Sphingobacterium pedocola</name>
    <dbReference type="NCBI Taxonomy" id="2082722"/>
    <lineage>
        <taxon>Bacteria</taxon>
        <taxon>Pseudomonadati</taxon>
        <taxon>Bacteroidota</taxon>
        <taxon>Sphingobacteriia</taxon>
        <taxon>Sphingobacteriales</taxon>
        <taxon>Sphingobacteriaceae</taxon>
        <taxon>Sphingobacterium</taxon>
    </lineage>
</organism>
<comment type="caution">
    <text evidence="2">The sequence shown here is derived from an EMBL/GenBank/DDBJ whole genome shotgun (WGS) entry which is preliminary data.</text>
</comment>
<keyword evidence="3" id="KW-1185">Reference proteome</keyword>
<protein>
    <recommendedName>
        <fullName evidence="1">YdhG-like domain-containing protein</fullName>
    </recommendedName>
</protein>
<evidence type="ECO:0000313" key="2">
    <source>
        <dbReference type="EMBL" id="MBE8719572.1"/>
    </source>
</evidence>
<evidence type="ECO:0000259" key="1">
    <source>
        <dbReference type="Pfam" id="PF08818"/>
    </source>
</evidence>
<dbReference type="Gene3D" id="3.90.1150.200">
    <property type="match status" value="1"/>
</dbReference>
<dbReference type="SUPFAM" id="SSF159888">
    <property type="entry name" value="YdhG-like"/>
    <property type="match status" value="1"/>
</dbReference>
<dbReference type="Pfam" id="PF13376">
    <property type="entry name" value="OmdA"/>
    <property type="match status" value="1"/>
</dbReference>
<accession>A0ABR9T4I7</accession>
<dbReference type="EMBL" id="PSKQ01000013">
    <property type="protein sequence ID" value="MBE8719572.1"/>
    <property type="molecule type" value="Genomic_DNA"/>
</dbReference>